<gene>
    <name evidence="10" type="primary">hypB</name>
    <name evidence="9" type="ORF">AN188_00166</name>
    <name evidence="10" type="ORF">APG09_00197</name>
</gene>
<dbReference type="AlphaFoldDB" id="A0A150JMX9"/>
<dbReference type="GO" id="GO:0051604">
    <property type="term" value="P:protein maturation"/>
    <property type="evidence" value="ECO:0007669"/>
    <property type="project" value="InterPro"/>
</dbReference>
<evidence type="ECO:0000256" key="2">
    <source>
        <dbReference type="ARBA" id="ARBA00022596"/>
    </source>
</evidence>
<dbReference type="Proteomes" id="UP000092420">
    <property type="component" value="Unassembled WGS sequence"/>
</dbReference>
<dbReference type="PANTHER" id="PTHR30134">
    <property type="entry name" value="HYDROGENASE PROTEIN ASSEMBLY PROTEIN, NICKEL CHAPERONE"/>
    <property type="match status" value="1"/>
</dbReference>
<dbReference type="PATRIC" id="fig|1706433.3.peg.166"/>
<keyword evidence="6" id="KW-0862">Zinc</keyword>
<accession>A0A150JE50</accession>
<dbReference type="PANTHER" id="PTHR30134:SF2">
    <property type="entry name" value="HYDROGENASE MATURATION FACTOR HYPB"/>
    <property type="match status" value="1"/>
</dbReference>
<accession>A0A150JMX9</accession>
<dbReference type="InterPro" id="IPR004392">
    <property type="entry name" value="Hyd_mat_HypB"/>
</dbReference>
<dbReference type="GO" id="GO:0008270">
    <property type="term" value="F:zinc ion binding"/>
    <property type="evidence" value="ECO:0007669"/>
    <property type="project" value="TreeGrafter"/>
</dbReference>
<comment type="caution">
    <text evidence="10">The sequence shown here is derived from an EMBL/GenBank/DDBJ whole genome shotgun (WGS) entry which is preliminary data.</text>
</comment>
<feature type="domain" description="CobW/HypB/UreG nucleotide-binding" evidence="8">
    <location>
        <begin position="36"/>
        <end position="201"/>
    </location>
</feature>
<dbReference type="EMBL" id="LNJB01000001">
    <property type="protein sequence ID" value="KYC55513.1"/>
    <property type="molecule type" value="Genomic_DNA"/>
</dbReference>
<dbReference type="PATRIC" id="fig|1706435.3.peg.190"/>
<evidence type="ECO:0000256" key="7">
    <source>
        <dbReference type="ARBA" id="ARBA00023134"/>
    </source>
</evidence>
<keyword evidence="4" id="KW-0547">Nucleotide-binding</keyword>
<protein>
    <submittedName>
        <fullName evidence="10">Putative hydrogenase nickel incorporation protein HypB</fullName>
    </submittedName>
</protein>
<dbReference type="PIRSF" id="PIRSF005624">
    <property type="entry name" value="Ni-bind_GTPase"/>
    <property type="match status" value="1"/>
</dbReference>
<evidence type="ECO:0000256" key="6">
    <source>
        <dbReference type="ARBA" id="ARBA00022833"/>
    </source>
</evidence>
<dbReference type="Gene3D" id="3.40.50.300">
    <property type="entry name" value="P-loop containing nucleotide triphosphate hydrolases"/>
    <property type="match status" value="1"/>
</dbReference>
<dbReference type="Pfam" id="PF02492">
    <property type="entry name" value="cobW"/>
    <property type="match status" value="1"/>
</dbReference>
<keyword evidence="2" id="KW-0533">Nickel</keyword>
<dbReference type="InterPro" id="IPR003495">
    <property type="entry name" value="CobW/HypB/UreG_nucleotide-bd"/>
</dbReference>
<evidence type="ECO:0000256" key="5">
    <source>
        <dbReference type="ARBA" id="ARBA00022801"/>
    </source>
</evidence>
<evidence type="ECO:0000313" key="11">
    <source>
        <dbReference type="Proteomes" id="UP000092420"/>
    </source>
</evidence>
<evidence type="ECO:0000259" key="8">
    <source>
        <dbReference type="Pfam" id="PF02492"/>
    </source>
</evidence>
<dbReference type="GO" id="GO:0005525">
    <property type="term" value="F:GTP binding"/>
    <property type="evidence" value="ECO:0007669"/>
    <property type="project" value="UniProtKB-KW"/>
</dbReference>
<sequence>MHKTSNIDIGIDIIKENSMIANENKALLKKYGIKSYNVMGAIGSGKTSLIEIAIDFLVKKGKRVGVIAGDVVAEYDSNRFRKHECLVIPLNTGKECHLDAHLVEHELEELEERKILQDLDYLIMENVGNLICPSDFTLGEDKRIVIVSVSEGDDIVLKHPVIFRFSDVCIINKIDIAEAVDASPEKMKKDCLTLNPKIKVINTSVKKNIGINEWLELFE</sequence>
<proteinExistence type="inferred from homology"/>
<keyword evidence="5" id="KW-0378">Hydrolase</keyword>
<organism evidence="10">
    <name type="scientific">Candidatus Methanofastidiosum methylothiophilum</name>
    <dbReference type="NCBI Taxonomy" id="1705564"/>
    <lineage>
        <taxon>Archaea</taxon>
        <taxon>Methanobacteriati</taxon>
        <taxon>Methanobacteriota</taxon>
        <taxon>Stenosarchaea group</taxon>
        <taxon>Candidatus Methanofastidiosia</taxon>
        <taxon>Candidatus Methanofastidiosales</taxon>
        <taxon>Candidatus Methanofastidiosaceae</taxon>
        <taxon>Candidatus Methanofastidiosum</taxon>
    </lineage>
</organism>
<evidence type="ECO:0000256" key="3">
    <source>
        <dbReference type="ARBA" id="ARBA00022723"/>
    </source>
</evidence>
<evidence type="ECO:0000313" key="10">
    <source>
        <dbReference type="EMBL" id="KYC58451.1"/>
    </source>
</evidence>
<dbReference type="SUPFAM" id="SSF52540">
    <property type="entry name" value="P-loop containing nucleoside triphosphate hydrolases"/>
    <property type="match status" value="1"/>
</dbReference>
<accession>A0A150JK83</accession>
<name>A0A150JMX9_9EURY</name>
<dbReference type="InterPro" id="IPR027417">
    <property type="entry name" value="P-loop_NTPase"/>
</dbReference>
<evidence type="ECO:0000313" key="9">
    <source>
        <dbReference type="EMBL" id="KYC55513.1"/>
    </source>
</evidence>
<keyword evidence="3" id="KW-0479">Metal-binding</keyword>
<keyword evidence="7" id="KW-0342">GTP-binding</keyword>
<reference evidence="10 11" key="1">
    <citation type="journal article" date="2016" name="ISME J.">
        <title>Chasing the elusive Euryarchaeota class WSA2: genomes reveal a uniquely fastidious methyl-reducing methanogen.</title>
        <authorList>
            <person name="Nobu M.K."/>
            <person name="Narihiro T."/>
            <person name="Kuroda K."/>
            <person name="Mei R."/>
            <person name="Liu W.T."/>
        </authorList>
    </citation>
    <scope>NUCLEOTIDE SEQUENCE [LARGE SCALE GENOMIC DNA]</scope>
    <source>
        <strain evidence="9">ADurb1013_Bin02101</strain>
        <strain evidence="10">ADurb1213_Bin02801</strain>
    </source>
</reference>
<evidence type="ECO:0000256" key="4">
    <source>
        <dbReference type="ARBA" id="ARBA00022741"/>
    </source>
</evidence>
<dbReference type="NCBIfam" id="TIGR00073">
    <property type="entry name" value="hypB"/>
    <property type="match status" value="1"/>
</dbReference>
<comment type="similarity">
    <text evidence="1">Belongs to the SIMIBI class G3E GTPase family. HypB/HupM subfamily.</text>
</comment>
<dbReference type="GO" id="GO:0003924">
    <property type="term" value="F:GTPase activity"/>
    <property type="evidence" value="ECO:0007669"/>
    <property type="project" value="InterPro"/>
</dbReference>
<dbReference type="EMBL" id="LNJE01000002">
    <property type="protein sequence ID" value="KYC58451.1"/>
    <property type="molecule type" value="Genomic_DNA"/>
</dbReference>
<dbReference type="GO" id="GO:0016151">
    <property type="term" value="F:nickel cation binding"/>
    <property type="evidence" value="ECO:0007669"/>
    <property type="project" value="InterPro"/>
</dbReference>
<evidence type="ECO:0000256" key="1">
    <source>
        <dbReference type="ARBA" id="ARBA00006211"/>
    </source>
</evidence>